<evidence type="ECO:0000259" key="2">
    <source>
        <dbReference type="Pfam" id="PF14237"/>
    </source>
</evidence>
<dbReference type="Pfam" id="PF13367">
    <property type="entry name" value="PrsW-protease"/>
    <property type="match status" value="1"/>
</dbReference>
<protein>
    <submittedName>
        <fullName evidence="3">PrsW family intramembrane metalloprotease</fullName>
    </submittedName>
</protein>
<keyword evidence="3" id="KW-0378">Hydrolase</keyword>
<feature type="domain" description="GYF" evidence="2">
    <location>
        <begin position="20"/>
        <end position="66"/>
    </location>
</feature>
<dbReference type="GO" id="GO:0006508">
    <property type="term" value="P:proteolysis"/>
    <property type="evidence" value="ECO:0007669"/>
    <property type="project" value="UniProtKB-KW"/>
</dbReference>
<dbReference type="PANTHER" id="PTHR36844">
    <property type="entry name" value="PROTEASE PRSW"/>
    <property type="match status" value="1"/>
</dbReference>
<keyword evidence="4" id="KW-1185">Reference proteome</keyword>
<feature type="transmembrane region" description="Helical" evidence="1">
    <location>
        <begin position="270"/>
        <end position="290"/>
    </location>
</feature>
<feature type="transmembrane region" description="Helical" evidence="1">
    <location>
        <begin position="147"/>
        <end position="166"/>
    </location>
</feature>
<name>A0A5R8KHB9_9BACT</name>
<dbReference type="GO" id="GO:0008237">
    <property type="term" value="F:metallopeptidase activity"/>
    <property type="evidence" value="ECO:0007669"/>
    <property type="project" value="UniProtKB-KW"/>
</dbReference>
<keyword evidence="1" id="KW-1133">Transmembrane helix</keyword>
<evidence type="ECO:0000313" key="4">
    <source>
        <dbReference type="Proteomes" id="UP000306196"/>
    </source>
</evidence>
<sequence>MTSPGLNSRSIIIEIIMLVYLSIGDRQEGPYSVEELRQKVQEGEIVAAETLAWHEGLPSWCPLQSVLPKAQVDSRSQSNPSFLGRITDHVTTAAGSEKIEGFSLGNFFSEVFSKHDEDKIEASFAVGTQETTPPLELVDANWPKPWLFFRCLCAAVIVYAILLWGYRKFENPNLLPGIMLVGSFGVPIATLVLFFEVNVLKNLSVYRVIKGFMLGGVLALIGCLFLFEILSGWNELLGASVAGLTEEPAKLLAAIWLVRQKNISNPLNGLLLGAAVGAGFAAFESAGYAFNIVFDSHNQNIALLLDGATSGFTNPVQAMIANIETRGLLSPLAHIVWTAISMAAFVHAKGIRPISMEVFKDFRFWRVFGIAILLHMAWNSQWLHQFTGYFGWLGLGLIAWIIMISQMQRGLKEIKHEQSLATHNLQPSPVP</sequence>
<comment type="caution">
    <text evidence="3">The sequence shown here is derived from an EMBL/GenBank/DDBJ whole genome shotgun (WGS) entry which is preliminary data.</text>
</comment>
<dbReference type="InterPro" id="IPR026898">
    <property type="entry name" value="PrsW"/>
</dbReference>
<dbReference type="AlphaFoldDB" id="A0A5R8KHB9"/>
<gene>
    <name evidence="3" type="ORF">FEM03_06125</name>
</gene>
<keyword evidence="1" id="KW-0812">Transmembrane</keyword>
<dbReference type="EMBL" id="VAUV01000004">
    <property type="protein sequence ID" value="TLD71713.1"/>
    <property type="molecule type" value="Genomic_DNA"/>
</dbReference>
<evidence type="ECO:0000256" key="1">
    <source>
        <dbReference type="SAM" id="Phobius"/>
    </source>
</evidence>
<feature type="transmembrane region" description="Helical" evidence="1">
    <location>
        <begin position="212"/>
        <end position="230"/>
    </location>
</feature>
<keyword evidence="3" id="KW-0645">Protease</keyword>
<dbReference type="Pfam" id="PF14237">
    <property type="entry name" value="GYF_2"/>
    <property type="match status" value="1"/>
</dbReference>
<dbReference type="Proteomes" id="UP000306196">
    <property type="component" value="Unassembled WGS sequence"/>
</dbReference>
<feature type="transmembrane region" description="Helical" evidence="1">
    <location>
        <begin position="178"/>
        <end position="200"/>
    </location>
</feature>
<reference evidence="3 4" key="1">
    <citation type="submission" date="2019-05" db="EMBL/GenBank/DDBJ databases">
        <title>Verrucobacter flavum gen. nov., sp. nov. a new member of the family Verrucomicrobiaceae.</title>
        <authorList>
            <person name="Szuroczki S."/>
            <person name="Abbaszade G."/>
            <person name="Szabo A."/>
            <person name="Felfoldi T."/>
            <person name="Schumann P."/>
            <person name="Boka K."/>
            <person name="Keki Z."/>
            <person name="Toumi M."/>
            <person name="Toth E."/>
        </authorList>
    </citation>
    <scope>NUCLEOTIDE SEQUENCE [LARGE SCALE GENOMIC DNA]</scope>
    <source>
        <strain evidence="3 4">MG-N-17</strain>
    </source>
</reference>
<feature type="transmembrane region" description="Helical" evidence="1">
    <location>
        <begin position="332"/>
        <end position="351"/>
    </location>
</feature>
<evidence type="ECO:0000313" key="3">
    <source>
        <dbReference type="EMBL" id="TLD71713.1"/>
    </source>
</evidence>
<keyword evidence="3" id="KW-0482">Metalloprotease</keyword>
<organism evidence="3 4">
    <name type="scientific">Phragmitibacter flavus</name>
    <dbReference type="NCBI Taxonomy" id="2576071"/>
    <lineage>
        <taxon>Bacteria</taxon>
        <taxon>Pseudomonadati</taxon>
        <taxon>Verrucomicrobiota</taxon>
        <taxon>Verrucomicrobiia</taxon>
        <taxon>Verrucomicrobiales</taxon>
        <taxon>Verrucomicrobiaceae</taxon>
        <taxon>Phragmitibacter</taxon>
    </lineage>
</organism>
<dbReference type="InterPro" id="IPR025640">
    <property type="entry name" value="GYF_2"/>
</dbReference>
<proteinExistence type="predicted"/>
<feature type="transmembrane region" description="Helical" evidence="1">
    <location>
        <begin position="386"/>
        <end position="405"/>
    </location>
</feature>
<accession>A0A5R8KHB9</accession>
<dbReference type="PANTHER" id="PTHR36844:SF1">
    <property type="entry name" value="PROTEASE PRSW"/>
    <property type="match status" value="1"/>
</dbReference>
<keyword evidence="1" id="KW-0472">Membrane</keyword>